<reference evidence="1 2" key="1">
    <citation type="submission" date="2017-08" db="EMBL/GenBank/DDBJ databases">
        <title>Phylogentic analysis of Mycobacterium avium complex whole genomes.</title>
        <authorList>
            <person name="Caverly L.J."/>
            <person name="Spilker T."/>
            <person name="LiPuma J."/>
        </authorList>
    </citation>
    <scope>NUCLEOTIDE SEQUENCE [LARGE SCALE GENOMIC DNA]</scope>
    <source>
        <strain evidence="1 2">FLAC0026</strain>
    </source>
</reference>
<accession>A0AAC9YNB5</accession>
<proteinExistence type="predicted"/>
<evidence type="ECO:0000313" key="1">
    <source>
        <dbReference type="EMBL" id="ASW92632.1"/>
    </source>
</evidence>
<dbReference type="Proteomes" id="UP000216246">
    <property type="component" value="Chromosome"/>
</dbReference>
<evidence type="ECO:0000313" key="2">
    <source>
        <dbReference type="Proteomes" id="UP000216246"/>
    </source>
</evidence>
<organism evidence="1 2">
    <name type="scientific">Mycobacterium marseillense</name>
    <dbReference type="NCBI Taxonomy" id="701042"/>
    <lineage>
        <taxon>Bacteria</taxon>
        <taxon>Bacillati</taxon>
        <taxon>Actinomycetota</taxon>
        <taxon>Actinomycetes</taxon>
        <taxon>Mycobacteriales</taxon>
        <taxon>Mycobacteriaceae</taxon>
        <taxon>Mycobacterium</taxon>
        <taxon>Mycobacterium avium complex (MAC)</taxon>
    </lineage>
</organism>
<dbReference type="EMBL" id="CP023147">
    <property type="protein sequence ID" value="ASW92632.1"/>
    <property type="molecule type" value="Genomic_DNA"/>
</dbReference>
<protein>
    <submittedName>
        <fullName evidence="1">Uncharacterized protein</fullName>
    </submittedName>
</protein>
<dbReference type="AlphaFoldDB" id="A0AAC9YNB5"/>
<sequence>MNRRTAEQTKDRIVATLPAWVSQAPANLDMVAPLKARACDALYAVLGSKRRPAATGPRIMSRGVERC</sequence>
<dbReference type="KEGG" id="mmal:CKJ54_24170"/>
<gene>
    <name evidence="1" type="ORF">CKJ54_24170</name>
</gene>
<name>A0AAC9YNB5_9MYCO</name>